<sequence>MKHTTNHQILIGVFVGLLIGLYIKLNPYAIGTDSIIYVADLIADIFVSSLKMVLIPVIFFSISVGIANLSGHKQSSRIWVLTFSFFFISMALAIILGLGSMNLFEPGRGISLSIFSEQLNNFHLTSIPLSGFIKQFLSSIFVNPFKAMTEGNILGVITFSILVGFAIAKGGKEFFEVKKIFNGLLGITMKIVSWIVKFSPYGVSALIIKLVSQQSPDLFITLSKFIIVIIGMTLFHGIVILPLLLYFFTKINLFILWQGAREAIMTAFATSSSSATIPITLRAVEKNLKVKSDIAGFVIPIGATMNMDGTALYEASAALFIANLSGIDLSIGQQIIVFFTAMIGAIGAPGIPSAGMVTMAMVLQSVGLPLEALAILLPIDRLLDTFRTAVNVEGDIVVSLIVQKLVRKN</sequence>
<feature type="transmembrane region" description="Helical" evidence="6">
    <location>
        <begin position="335"/>
        <end position="351"/>
    </location>
</feature>
<dbReference type="GO" id="GO:0016020">
    <property type="term" value="C:membrane"/>
    <property type="evidence" value="ECO:0007669"/>
    <property type="project" value="UniProtKB-SubCell"/>
</dbReference>
<feature type="transmembrane region" description="Helical" evidence="6">
    <location>
        <begin position="180"/>
        <end position="196"/>
    </location>
</feature>
<dbReference type="EMBL" id="CP040986">
    <property type="protein sequence ID" value="QDD13997.1"/>
    <property type="molecule type" value="Genomic_DNA"/>
</dbReference>
<dbReference type="InterPro" id="IPR050746">
    <property type="entry name" value="DAACS"/>
</dbReference>
<keyword evidence="3 6" id="KW-0812">Transmembrane</keyword>
<evidence type="ECO:0000313" key="8">
    <source>
        <dbReference type="Proteomes" id="UP000312102"/>
    </source>
</evidence>
<dbReference type="Pfam" id="PF00375">
    <property type="entry name" value="SDF"/>
    <property type="match status" value="1"/>
</dbReference>
<evidence type="ECO:0000256" key="3">
    <source>
        <dbReference type="ARBA" id="ARBA00022692"/>
    </source>
</evidence>
<feature type="transmembrane region" description="Helical" evidence="6">
    <location>
        <begin position="151"/>
        <end position="168"/>
    </location>
</feature>
<comment type="subcellular location">
    <subcellularLocation>
        <location evidence="1">Membrane</location>
        <topology evidence="1">Multi-pass membrane protein</topology>
    </subcellularLocation>
</comment>
<feature type="transmembrane region" description="Helical" evidence="6">
    <location>
        <begin position="45"/>
        <end position="66"/>
    </location>
</feature>
<feature type="transmembrane region" description="Helical" evidence="6">
    <location>
        <begin position="225"/>
        <end position="248"/>
    </location>
</feature>
<dbReference type="GO" id="GO:0015293">
    <property type="term" value="F:symporter activity"/>
    <property type="evidence" value="ECO:0007669"/>
    <property type="project" value="InterPro"/>
</dbReference>
<evidence type="ECO:0000256" key="2">
    <source>
        <dbReference type="ARBA" id="ARBA00022448"/>
    </source>
</evidence>
<dbReference type="SUPFAM" id="SSF118215">
    <property type="entry name" value="Proton glutamate symport protein"/>
    <property type="match status" value="1"/>
</dbReference>
<dbReference type="AlphaFoldDB" id="A0AAE6KPS5"/>
<dbReference type="KEGG" id="mrk:FIT61_06135"/>
<protein>
    <submittedName>
        <fullName evidence="7">Dicarboxylate/amino acid:cation symporter</fullName>
    </submittedName>
</protein>
<accession>A0AAE6KPS5</accession>
<evidence type="ECO:0000256" key="6">
    <source>
        <dbReference type="SAM" id="Phobius"/>
    </source>
</evidence>
<name>A0AAE6KPS5_9PROT</name>
<keyword evidence="5 6" id="KW-0472">Membrane</keyword>
<dbReference type="InterPro" id="IPR036458">
    <property type="entry name" value="Na:dicarbo_symporter_sf"/>
</dbReference>
<dbReference type="Gene3D" id="1.10.3860.10">
    <property type="entry name" value="Sodium:dicarboxylate symporter"/>
    <property type="match status" value="1"/>
</dbReference>
<feature type="transmembrane region" description="Helical" evidence="6">
    <location>
        <begin position="7"/>
        <end position="25"/>
    </location>
</feature>
<dbReference type="PANTHER" id="PTHR11958:SF63">
    <property type="entry name" value="AMINO ACID TRANSPORTER"/>
    <property type="match status" value="1"/>
</dbReference>
<dbReference type="PRINTS" id="PR00173">
    <property type="entry name" value="EDTRNSPORT"/>
</dbReference>
<dbReference type="RefSeq" id="WP_139883787.1">
    <property type="nucleotide sequence ID" value="NZ_CP040986.1"/>
</dbReference>
<gene>
    <name evidence="7" type="ORF">FIT61_06135</name>
</gene>
<dbReference type="InterPro" id="IPR001991">
    <property type="entry name" value="Na-dicarboxylate_symporter"/>
</dbReference>
<dbReference type="Proteomes" id="UP000312102">
    <property type="component" value="Chromosome"/>
</dbReference>
<keyword evidence="2" id="KW-0813">Transport</keyword>
<reference evidence="7 8" key="1">
    <citation type="journal article" date="2019" name="ISME J.">
        <title>Evolution in action: habitat transition from sediment to the pelagial leads to genome streamlining in Methylophilaceae.</title>
        <authorList>
            <person name="Salcher M."/>
            <person name="Schaefle D."/>
            <person name="Kaspar M."/>
            <person name="Neuenschwander S.M."/>
            <person name="Ghai R."/>
        </authorList>
    </citation>
    <scope>NUCLEOTIDE SEQUENCE [LARGE SCALE GENOMIC DNA]</scope>
    <source>
        <strain evidence="7 8">MMS-RI-1</strain>
    </source>
</reference>
<proteinExistence type="predicted"/>
<evidence type="ECO:0000256" key="4">
    <source>
        <dbReference type="ARBA" id="ARBA00022989"/>
    </source>
</evidence>
<feature type="transmembrane region" description="Helical" evidence="6">
    <location>
        <begin position="78"/>
        <end position="98"/>
    </location>
</feature>
<dbReference type="PANTHER" id="PTHR11958">
    <property type="entry name" value="SODIUM/DICARBOXYLATE SYMPORTER-RELATED"/>
    <property type="match status" value="1"/>
</dbReference>
<evidence type="ECO:0000313" key="7">
    <source>
        <dbReference type="EMBL" id="QDD13997.1"/>
    </source>
</evidence>
<organism evidence="7 8">
    <name type="scientific">Candidatus Methylopumilus rimovensis</name>
    <dbReference type="NCBI Taxonomy" id="2588535"/>
    <lineage>
        <taxon>Bacteria</taxon>
        <taxon>Pseudomonadati</taxon>
        <taxon>Pseudomonadota</taxon>
        <taxon>Betaproteobacteria</taxon>
        <taxon>Nitrosomonadales</taxon>
        <taxon>Methylophilaceae</taxon>
        <taxon>Candidatus Methylopumilus</taxon>
    </lineage>
</organism>
<keyword evidence="8" id="KW-1185">Reference proteome</keyword>
<keyword evidence="4 6" id="KW-1133">Transmembrane helix</keyword>
<evidence type="ECO:0000256" key="5">
    <source>
        <dbReference type="ARBA" id="ARBA00023136"/>
    </source>
</evidence>
<evidence type="ECO:0000256" key="1">
    <source>
        <dbReference type="ARBA" id="ARBA00004141"/>
    </source>
</evidence>